<gene>
    <name evidence="1" type="ORF">PENTCL1PPCAC_28741</name>
</gene>
<dbReference type="EMBL" id="BTSX01000006">
    <property type="protein sequence ID" value="GMT06567.1"/>
    <property type="molecule type" value="Genomic_DNA"/>
</dbReference>
<evidence type="ECO:0000313" key="2">
    <source>
        <dbReference type="Proteomes" id="UP001432027"/>
    </source>
</evidence>
<keyword evidence="2" id="KW-1185">Reference proteome</keyword>
<sequence length="72" mass="8468">VFSFSGIFFLRQESIWIVHLRIWVCLLISVYEERGDDETASGGFQMLTHLEIVLERADDVGYRRKQTKGLKY</sequence>
<feature type="non-terminal residue" evidence="1">
    <location>
        <position position="72"/>
    </location>
</feature>
<name>A0AAV5UJQ6_9BILA</name>
<proteinExistence type="predicted"/>
<accession>A0AAV5UJQ6</accession>
<feature type="non-terminal residue" evidence="1">
    <location>
        <position position="1"/>
    </location>
</feature>
<evidence type="ECO:0008006" key="3">
    <source>
        <dbReference type="Google" id="ProtNLM"/>
    </source>
</evidence>
<reference evidence="1" key="1">
    <citation type="submission" date="2023-10" db="EMBL/GenBank/DDBJ databases">
        <title>Genome assembly of Pristionchus species.</title>
        <authorList>
            <person name="Yoshida K."/>
            <person name="Sommer R.J."/>
        </authorList>
    </citation>
    <scope>NUCLEOTIDE SEQUENCE</scope>
    <source>
        <strain evidence="1">RS0144</strain>
    </source>
</reference>
<organism evidence="1 2">
    <name type="scientific">Pristionchus entomophagus</name>
    <dbReference type="NCBI Taxonomy" id="358040"/>
    <lineage>
        <taxon>Eukaryota</taxon>
        <taxon>Metazoa</taxon>
        <taxon>Ecdysozoa</taxon>
        <taxon>Nematoda</taxon>
        <taxon>Chromadorea</taxon>
        <taxon>Rhabditida</taxon>
        <taxon>Rhabditina</taxon>
        <taxon>Diplogasteromorpha</taxon>
        <taxon>Diplogasteroidea</taxon>
        <taxon>Neodiplogasteridae</taxon>
        <taxon>Pristionchus</taxon>
    </lineage>
</organism>
<comment type="caution">
    <text evidence="1">The sequence shown here is derived from an EMBL/GenBank/DDBJ whole genome shotgun (WGS) entry which is preliminary data.</text>
</comment>
<dbReference type="AlphaFoldDB" id="A0AAV5UJQ6"/>
<protein>
    <recommendedName>
        <fullName evidence="3">Ribosomal protein</fullName>
    </recommendedName>
</protein>
<evidence type="ECO:0000313" key="1">
    <source>
        <dbReference type="EMBL" id="GMT06567.1"/>
    </source>
</evidence>
<dbReference type="Proteomes" id="UP001432027">
    <property type="component" value="Unassembled WGS sequence"/>
</dbReference>